<dbReference type="RefSeq" id="WP_187593318.1">
    <property type="nucleotide sequence ID" value="NZ_JACLAM010000003.1"/>
</dbReference>
<reference evidence="1" key="1">
    <citation type="submission" date="2020-07" db="EMBL/GenBank/DDBJ databases">
        <title>Carbapenem Resistant Aeromonas hydrophila Carrying blacphA7 Isolated from Two Solid Organ Transplant Patients.</title>
        <authorList>
            <person name="Hilt E."/>
            <person name="Fitzwater S.P."/>
            <person name="Ward K."/>
            <person name="De St Maurice A."/>
            <person name="Chandrasekaran S."/>
            <person name="Garner O.B."/>
            <person name="Yang S."/>
        </authorList>
    </citation>
    <scope>NUCLEOTIDE SEQUENCE</scope>
    <source>
        <strain evidence="1">B-1</strain>
    </source>
</reference>
<dbReference type="Pfam" id="PF05973">
    <property type="entry name" value="Gp49"/>
    <property type="match status" value="1"/>
</dbReference>
<proteinExistence type="predicted"/>
<name>A0A8I0EA91_AERHY</name>
<comment type="caution">
    <text evidence="1">The sequence shown here is derived from an EMBL/GenBank/DDBJ whole genome shotgun (WGS) entry which is preliminary data.</text>
</comment>
<evidence type="ECO:0000313" key="1">
    <source>
        <dbReference type="EMBL" id="MBC8674386.1"/>
    </source>
</evidence>
<sequence length="119" mass="13687">MWQVDTTDTFDKWFDALDDTDRANVLASLMLLREKGPMLPRPHADTVNDSTHSNMKELRVQSKGRPLRAFFAFDPQRSAILLCAGDKTGDEKRFYKEMIPVADREFTAHLANMNKKRKG</sequence>
<accession>A0A8I0EA91</accession>
<dbReference type="EMBL" id="JACLAN010000014">
    <property type="protein sequence ID" value="MBC8674386.1"/>
    <property type="molecule type" value="Genomic_DNA"/>
</dbReference>
<organism evidence="1">
    <name type="scientific">Aeromonas hydrophila</name>
    <dbReference type="NCBI Taxonomy" id="644"/>
    <lineage>
        <taxon>Bacteria</taxon>
        <taxon>Pseudomonadati</taxon>
        <taxon>Pseudomonadota</taxon>
        <taxon>Gammaproteobacteria</taxon>
        <taxon>Aeromonadales</taxon>
        <taxon>Aeromonadaceae</taxon>
        <taxon>Aeromonas</taxon>
    </lineage>
</organism>
<gene>
    <name evidence="1" type="ORF">H2136_20830</name>
</gene>
<protein>
    <submittedName>
        <fullName evidence="1">Type II toxin-antitoxin system RelE/ParE family toxin</fullName>
    </submittedName>
</protein>
<dbReference type="InterPro" id="IPR009241">
    <property type="entry name" value="HigB-like"/>
</dbReference>
<dbReference type="AlphaFoldDB" id="A0A8I0EA91"/>